<proteinExistence type="predicted"/>
<evidence type="ECO:0000256" key="1">
    <source>
        <dbReference type="SAM" id="SignalP"/>
    </source>
</evidence>
<dbReference type="PANTHER" id="PTHR39069">
    <property type="entry name" value="ECDYSONE-INDUCIBLE GENE E1, ISOFORM A"/>
    <property type="match status" value="1"/>
</dbReference>
<dbReference type="AlphaFoldDB" id="A0A6J8C7G4"/>
<evidence type="ECO:0000313" key="4">
    <source>
        <dbReference type="Proteomes" id="UP000507470"/>
    </source>
</evidence>
<accession>A0A6J8C7G4</accession>
<name>A0A6J8C7G4_MYTCO</name>
<keyword evidence="4" id="KW-1185">Reference proteome</keyword>
<reference evidence="3 4" key="1">
    <citation type="submission" date="2020-06" db="EMBL/GenBank/DDBJ databases">
        <authorList>
            <person name="Li R."/>
            <person name="Bekaert M."/>
        </authorList>
    </citation>
    <scope>NUCLEOTIDE SEQUENCE [LARGE SCALE GENOMIC DNA]</scope>
    <source>
        <strain evidence="4">wild</strain>
    </source>
</reference>
<gene>
    <name evidence="3" type="ORF">MCOR_26022</name>
</gene>
<feature type="chain" id="PRO_5026728130" description="EB domain-containing protein" evidence="1">
    <location>
        <begin position="32"/>
        <end position="468"/>
    </location>
</feature>
<dbReference type="Pfam" id="PF01683">
    <property type="entry name" value="EB"/>
    <property type="match status" value="1"/>
</dbReference>
<keyword evidence="1" id="KW-0732">Signal</keyword>
<dbReference type="Proteomes" id="UP000507470">
    <property type="component" value="Unassembled WGS sequence"/>
</dbReference>
<organism evidence="3 4">
    <name type="scientific">Mytilus coruscus</name>
    <name type="common">Sea mussel</name>
    <dbReference type="NCBI Taxonomy" id="42192"/>
    <lineage>
        <taxon>Eukaryota</taxon>
        <taxon>Metazoa</taxon>
        <taxon>Spiralia</taxon>
        <taxon>Lophotrochozoa</taxon>
        <taxon>Mollusca</taxon>
        <taxon>Bivalvia</taxon>
        <taxon>Autobranchia</taxon>
        <taxon>Pteriomorphia</taxon>
        <taxon>Mytilida</taxon>
        <taxon>Mytiloidea</taxon>
        <taxon>Mytilidae</taxon>
        <taxon>Mytilinae</taxon>
        <taxon>Mytilus</taxon>
    </lineage>
</organism>
<dbReference type="OrthoDB" id="6129273at2759"/>
<protein>
    <recommendedName>
        <fullName evidence="2">EB domain-containing protein</fullName>
    </recommendedName>
</protein>
<feature type="signal peptide" evidence="1">
    <location>
        <begin position="1"/>
        <end position="31"/>
    </location>
</feature>
<sequence length="468" mass="51746">MQYELQPKKTSKRLSLLSVFCLMSFVNLILCSEKGYFDTCEADKDCYLRNAACIQGRCQCLQTHYQEGDYTCIPKISNGESCSEATQCNDTNADCTDDVCKCKTGFFEDTNKENSCTKKEGVVGFCPDDRHKCYIENSECLDAVCYCLQTHYKVNDELCILKKANGADCTDTYQCSDTQAECADHLCTCKAGLFKDTNNANTCTEKYALGSTCSKENLNQCADVNAECRDNIFDTNKCLCKTTHYQVGNKCVPKNKLGSSCTTSSTSDVFIDQCAVPDAECRDDIDGTIKCLCKTTHYQTSNDVCIPKTSTENEFAGTTEYNDPKTNCIENVCQCKPGFFKDTDTNICHAKIGLETSCQPESIDQCADNNAECDKDKSGVFKCVCKTTHYNSNSECLPRKAENDDCEIGGHELQCVDNASCQIVKNVYKCTCDEGVNLNGECNGANEMLPSLLCMLLNVLVMLHCIGM</sequence>
<evidence type="ECO:0000313" key="3">
    <source>
        <dbReference type="EMBL" id="CAC5390979.1"/>
    </source>
</evidence>
<evidence type="ECO:0000259" key="2">
    <source>
        <dbReference type="Pfam" id="PF01683"/>
    </source>
</evidence>
<dbReference type="InterPro" id="IPR006149">
    <property type="entry name" value="EB_dom"/>
</dbReference>
<feature type="domain" description="EB" evidence="2">
    <location>
        <begin position="69"/>
        <end position="111"/>
    </location>
</feature>
<dbReference type="PANTHER" id="PTHR39069:SF8">
    <property type="entry name" value="FI17111P1"/>
    <property type="match status" value="1"/>
</dbReference>
<dbReference type="EMBL" id="CACVKT020004646">
    <property type="protein sequence ID" value="CAC5390979.1"/>
    <property type="molecule type" value="Genomic_DNA"/>
</dbReference>